<dbReference type="PANTHER" id="PTHR43522">
    <property type="entry name" value="TRANSKETOLASE"/>
    <property type="match status" value="1"/>
</dbReference>
<keyword evidence="8" id="KW-0460">Magnesium</keyword>
<evidence type="ECO:0000256" key="10">
    <source>
        <dbReference type="ARBA" id="ARBA00049473"/>
    </source>
</evidence>
<accession>A0ABQ6MRW3</accession>
<dbReference type="InterPro" id="IPR049557">
    <property type="entry name" value="Transketolase_CS"/>
</dbReference>
<dbReference type="EC" id="2.2.1.1" evidence="5"/>
<dbReference type="InterPro" id="IPR005474">
    <property type="entry name" value="Transketolase_N"/>
</dbReference>
<evidence type="ECO:0000256" key="7">
    <source>
        <dbReference type="ARBA" id="ARBA00022723"/>
    </source>
</evidence>
<dbReference type="CDD" id="cd07033">
    <property type="entry name" value="TPP_PYR_DXS_TK_like"/>
    <property type="match status" value="1"/>
</dbReference>
<protein>
    <recommendedName>
        <fullName evidence="5">transketolase</fullName>
        <ecNumber evidence="5">2.2.1.1</ecNumber>
    </recommendedName>
</protein>
<evidence type="ECO:0000256" key="8">
    <source>
        <dbReference type="ARBA" id="ARBA00022842"/>
    </source>
</evidence>
<dbReference type="InterPro" id="IPR009014">
    <property type="entry name" value="Transketo_C/PFOR_II"/>
</dbReference>
<evidence type="ECO:0000313" key="12">
    <source>
        <dbReference type="EMBL" id="GMI30997.1"/>
    </source>
</evidence>
<comment type="catalytic activity">
    <reaction evidence="10">
        <text>D-sedoheptulose 7-phosphate + D-glyceraldehyde 3-phosphate = aldehydo-D-ribose 5-phosphate + D-xylulose 5-phosphate</text>
        <dbReference type="Rhea" id="RHEA:10508"/>
        <dbReference type="ChEBI" id="CHEBI:57483"/>
        <dbReference type="ChEBI" id="CHEBI:57737"/>
        <dbReference type="ChEBI" id="CHEBI:58273"/>
        <dbReference type="ChEBI" id="CHEBI:59776"/>
        <dbReference type="EC" id="2.2.1.1"/>
    </reaction>
</comment>
<dbReference type="Pfam" id="PF02779">
    <property type="entry name" value="Transket_pyr"/>
    <property type="match status" value="1"/>
</dbReference>
<dbReference type="Gene3D" id="3.40.50.970">
    <property type="match status" value="2"/>
</dbReference>
<dbReference type="PANTHER" id="PTHR43522:SF2">
    <property type="entry name" value="TRANSKETOLASE 1-RELATED"/>
    <property type="match status" value="1"/>
</dbReference>
<evidence type="ECO:0000256" key="2">
    <source>
        <dbReference type="ARBA" id="ARBA00001946"/>
    </source>
</evidence>
<dbReference type="NCBIfam" id="TIGR00232">
    <property type="entry name" value="tktlase_bact"/>
    <property type="match status" value="1"/>
</dbReference>
<evidence type="ECO:0000259" key="11">
    <source>
        <dbReference type="SMART" id="SM00861"/>
    </source>
</evidence>
<name>A0ABQ6MRW3_9STRA</name>
<comment type="cofactor">
    <cofactor evidence="1">
        <name>Co(2+)</name>
        <dbReference type="ChEBI" id="CHEBI:48828"/>
    </cofactor>
</comment>
<evidence type="ECO:0000313" key="13">
    <source>
        <dbReference type="Proteomes" id="UP001165060"/>
    </source>
</evidence>
<dbReference type="CDD" id="cd02012">
    <property type="entry name" value="TPP_TK"/>
    <property type="match status" value="1"/>
</dbReference>
<keyword evidence="7" id="KW-0479">Metal-binding</keyword>
<dbReference type="InterPro" id="IPR033247">
    <property type="entry name" value="Transketolase_fam"/>
</dbReference>
<dbReference type="SMART" id="SM00861">
    <property type="entry name" value="Transket_pyr"/>
    <property type="match status" value="1"/>
</dbReference>
<dbReference type="InterPro" id="IPR055152">
    <property type="entry name" value="Transketolase-like_C_2"/>
</dbReference>
<evidence type="ECO:0000256" key="5">
    <source>
        <dbReference type="ARBA" id="ARBA00013152"/>
    </source>
</evidence>
<evidence type="ECO:0000256" key="4">
    <source>
        <dbReference type="ARBA" id="ARBA00007131"/>
    </source>
</evidence>
<dbReference type="InterPro" id="IPR005478">
    <property type="entry name" value="Transketolase_bac-like"/>
</dbReference>
<proteinExistence type="inferred from homology"/>
<comment type="cofactor">
    <cofactor evidence="2">
        <name>Mg(2+)</name>
        <dbReference type="ChEBI" id="CHEBI:18420"/>
    </cofactor>
</comment>
<evidence type="ECO:0000256" key="1">
    <source>
        <dbReference type="ARBA" id="ARBA00001941"/>
    </source>
</evidence>
<dbReference type="Proteomes" id="UP001165060">
    <property type="component" value="Unassembled WGS sequence"/>
</dbReference>
<dbReference type="EMBL" id="BRYB01000483">
    <property type="protein sequence ID" value="GMI30997.1"/>
    <property type="molecule type" value="Genomic_DNA"/>
</dbReference>
<comment type="cofactor">
    <cofactor evidence="3">
        <name>thiamine diphosphate</name>
        <dbReference type="ChEBI" id="CHEBI:58937"/>
    </cofactor>
</comment>
<dbReference type="PROSITE" id="PS00801">
    <property type="entry name" value="TRANSKETOLASE_1"/>
    <property type="match status" value="1"/>
</dbReference>
<dbReference type="SUPFAM" id="SSF52518">
    <property type="entry name" value="Thiamin diphosphate-binding fold (THDP-binding)"/>
    <property type="match status" value="2"/>
</dbReference>
<organism evidence="12 13">
    <name type="scientific">Tetraparma gracilis</name>
    <dbReference type="NCBI Taxonomy" id="2962635"/>
    <lineage>
        <taxon>Eukaryota</taxon>
        <taxon>Sar</taxon>
        <taxon>Stramenopiles</taxon>
        <taxon>Ochrophyta</taxon>
        <taxon>Bolidophyceae</taxon>
        <taxon>Parmales</taxon>
        <taxon>Triparmaceae</taxon>
        <taxon>Tetraparma</taxon>
    </lineage>
</organism>
<dbReference type="InterPro" id="IPR005475">
    <property type="entry name" value="Transketolase-like_Pyr-bd"/>
</dbReference>
<gene>
    <name evidence="12" type="ORF">TeGR_g13121</name>
</gene>
<sequence>MRSTPAAASPALDLLSTSCIRMFSADMVEAAKSGHPGAPIGCAPLAHVLWSEAMSYSPSRPGWINRDRFVLSNGHACALQYAMLHLTGYAVSDADCRAFRQVESSTPGHPENFMTPGVEVCTGPLGQGLTNAVGMAVSERHLGAVYNRPGFDVVDHCTYVICGDGCLQEGVTSEASSLAGHLGLGKLIVLYDDNSITIDGSTDLSFTEDVGKRYESYDWHVQSVADVSGDLSELRAAIEAARGSEKPSLIKVRTVIGHGSSKGGTSKAHGAPLGAEDLANTKKFWGLDGEKSFYVADEVREHYEGVRAKVEGGADEWEKMFAEYGQKHKDLAAELSRRIAGELPEGLISSLPSFEFGVDPSKATRQISEACLNTIAPALPELMGGSADLTPSNLTALKCSGDFQKATPAGRYLRFGVREHAMAGICNGMFAYGAMRPFCATFLNFAGYALGSIRLSALSRFGVIYVCTHDSIGQGEDGPTHQPVEMLESLRAMPNINVLRPCDGNETSAAYQIALEGRETPSVLCLTRQGVAVVEGSSKEGALKGGYVLSETEGAGEAKLVIAATGSEVNLAVSASKLLAAAGIKTRLVSIPCMEKFDAQSDEYRSDVFLGGKVPVLSIEAAAPHGWQKYSHAHIGMDRFGASGKGGDIFKKFGFTPENVVKQASEVVKYYSDVPVPNLLHRPKFANFVTGH</sequence>
<keyword evidence="6" id="KW-0808">Transferase</keyword>
<keyword evidence="9" id="KW-0786">Thiamine pyrophosphate</keyword>
<feature type="domain" description="Transketolase-like pyrimidine-binding" evidence="11">
    <location>
        <begin position="362"/>
        <end position="533"/>
    </location>
</feature>
<keyword evidence="13" id="KW-1185">Reference proteome</keyword>
<dbReference type="SUPFAM" id="SSF52922">
    <property type="entry name" value="TK C-terminal domain-like"/>
    <property type="match status" value="1"/>
</dbReference>
<dbReference type="Gene3D" id="3.40.50.920">
    <property type="match status" value="1"/>
</dbReference>
<dbReference type="InterPro" id="IPR029061">
    <property type="entry name" value="THDP-binding"/>
</dbReference>
<reference evidence="12 13" key="1">
    <citation type="journal article" date="2023" name="Commun. Biol.">
        <title>Genome analysis of Parmales, the sister group of diatoms, reveals the evolutionary specialization of diatoms from phago-mixotrophs to photoautotrophs.</title>
        <authorList>
            <person name="Ban H."/>
            <person name="Sato S."/>
            <person name="Yoshikawa S."/>
            <person name="Yamada K."/>
            <person name="Nakamura Y."/>
            <person name="Ichinomiya M."/>
            <person name="Sato N."/>
            <person name="Blanc-Mathieu R."/>
            <person name="Endo H."/>
            <person name="Kuwata A."/>
            <person name="Ogata H."/>
        </authorList>
    </citation>
    <scope>NUCLEOTIDE SEQUENCE [LARGE SCALE GENOMIC DNA]</scope>
</reference>
<dbReference type="Pfam" id="PF22613">
    <property type="entry name" value="Transketolase_C_1"/>
    <property type="match status" value="1"/>
</dbReference>
<comment type="caution">
    <text evidence="12">The sequence shown here is derived from an EMBL/GenBank/DDBJ whole genome shotgun (WGS) entry which is preliminary data.</text>
</comment>
<evidence type="ECO:0000256" key="9">
    <source>
        <dbReference type="ARBA" id="ARBA00023052"/>
    </source>
</evidence>
<comment type="similarity">
    <text evidence="4">Belongs to the transketolase family.</text>
</comment>
<evidence type="ECO:0000256" key="6">
    <source>
        <dbReference type="ARBA" id="ARBA00022679"/>
    </source>
</evidence>
<evidence type="ECO:0000256" key="3">
    <source>
        <dbReference type="ARBA" id="ARBA00001964"/>
    </source>
</evidence>
<dbReference type="Pfam" id="PF00456">
    <property type="entry name" value="Transketolase_N"/>
    <property type="match status" value="1"/>
</dbReference>